<reference evidence="3" key="1">
    <citation type="submission" date="2016-10" db="EMBL/GenBank/DDBJ databases">
        <authorList>
            <person name="Varghese N."/>
        </authorList>
    </citation>
    <scope>NUCLEOTIDE SEQUENCE [LARGE SCALE GENOMIC DNA]</scope>
    <source>
        <strain evidence="3">CGMCC 1.12284</strain>
    </source>
</reference>
<keyword evidence="3" id="KW-1185">Reference proteome</keyword>
<evidence type="ECO:0000256" key="1">
    <source>
        <dbReference type="SAM" id="MobiDB-lite"/>
    </source>
</evidence>
<dbReference type="OrthoDB" id="193769at2157"/>
<accession>A0A1I0NEA0</accession>
<feature type="region of interest" description="Disordered" evidence="1">
    <location>
        <begin position="1"/>
        <end position="38"/>
    </location>
</feature>
<dbReference type="RefSeq" id="WP_049988626.1">
    <property type="nucleotide sequence ID" value="NZ_FOIS01000002.1"/>
</dbReference>
<evidence type="ECO:0000313" key="3">
    <source>
        <dbReference type="Proteomes" id="UP000183275"/>
    </source>
</evidence>
<protein>
    <recommendedName>
        <fullName evidence="4">Small CPxCG-related zinc finger protein</fullName>
    </recommendedName>
</protein>
<evidence type="ECO:0000313" key="2">
    <source>
        <dbReference type="EMBL" id="SEV99455.1"/>
    </source>
</evidence>
<name>A0A1I0NEA0_9EURY</name>
<feature type="compositionally biased region" description="Low complexity" evidence="1">
    <location>
        <begin position="11"/>
        <end position="30"/>
    </location>
</feature>
<dbReference type="eggNOG" id="arCOG09253">
    <property type="taxonomic scope" value="Archaea"/>
</dbReference>
<dbReference type="EMBL" id="FOIS01000002">
    <property type="protein sequence ID" value="SEV99455.1"/>
    <property type="molecule type" value="Genomic_DNA"/>
</dbReference>
<evidence type="ECO:0008006" key="4">
    <source>
        <dbReference type="Google" id="ProtNLM"/>
    </source>
</evidence>
<sequence length="78" mass="7939">MSSDCCDDQATVENGETAGTTETAETADADAPTRPPLPDCPHCGDPVLMVVATGPHEGSAVPCGCSVPPGLIERQRDS</sequence>
<dbReference type="AlphaFoldDB" id="A0A1I0NEA0"/>
<gene>
    <name evidence="2" type="ORF">SAMN05216285_1620</name>
</gene>
<proteinExistence type="predicted"/>
<organism evidence="2 3">
    <name type="scientific">Natrinema salifodinae</name>
    <dbReference type="NCBI Taxonomy" id="1202768"/>
    <lineage>
        <taxon>Archaea</taxon>
        <taxon>Methanobacteriati</taxon>
        <taxon>Methanobacteriota</taxon>
        <taxon>Stenosarchaea group</taxon>
        <taxon>Halobacteria</taxon>
        <taxon>Halobacteriales</taxon>
        <taxon>Natrialbaceae</taxon>
        <taxon>Natrinema</taxon>
    </lineage>
</organism>
<dbReference type="Proteomes" id="UP000183275">
    <property type="component" value="Unassembled WGS sequence"/>
</dbReference>